<sequence>MYGTKKFGEASVKLDQADLEHEAVYFTIDIYDNGDHDLDGIYTRGKVTLNSQGNIATMTVGNVTPEVLRELADELEAKIAALVKTFPAKRAFEGQV</sequence>
<comment type="caution">
    <text evidence="1">The sequence shown here is derived from an EMBL/GenBank/DDBJ whole genome shotgun (WGS) entry which is preliminary data.</text>
</comment>
<proteinExistence type="predicted"/>
<gene>
    <name evidence="1" type="ORF">LCGC14_1120850</name>
</gene>
<protein>
    <submittedName>
        <fullName evidence="1">Uncharacterized protein</fullName>
    </submittedName>
</protein>
<dbReference type="AlphaFoldDB" id="A0A0F9MRU1"/>
<name>A0A0F9MRU1_9ZZZZ</name>
<accession>A0A0F9MRU1</accession>
<reference evidence="1" key="1">
    <citation type="journal article" date="2015" name="Nature">
        <title>Complex archaea that bridge the gap between prokaryotes and eukaryotes.</title>
        <authorList>
            <person name="Spang A."/>
            <person name="Saw J.H."/>
            <person name="Jorgensen S.L."/>
            <person name="Zaremba-Niedzwiedzka K."/>
            <person name="Martijn J."/>
            <person name="Lind A.E."/>
            <person name="van Eijk R."/>
            <person name="Schleper C."/>
            <person name="Guy L."/>
            <person name="Ettema T.J."/>
        </authorList>
    </citation>
    <scope>NUCLEOTIDE SEQUENCE</scope>
</reference>
<organism evidence="1">
    <name type="scientific">marine sediment metagenome</name>
    <dbReference type="NCBI Taxonomy" id="412755"/>
    <lineage>
        <taxon>unclassified sequences</taxon>
        <taxon>metagenomes</taxon>
        <taxon>ecological metagenomes</taxon>
    </lineage>
</organism>
<evidence type="ECO:0000313" key="1">
    <source>
        <dbReference type="EMBL" id="KKN02132.1"/>
    </source>
</evidence>
<dbReference type="EMBL" id="LAZR01005181">
    <property type="protein sequence ID" value="KKN02132.1"/>
    <property type="molecule type" value="Genomic_DNA"/>
</dbReference>